<dbReference type="PANTHER" id="PTHR13887:SF41">
    <property type="entry name" value="THIOREDOXIN SUPERFAMILY PROTEIN"/>
    <property type="match status" value="1"/>
</dbReference>
<organism evidence="2 3">
    <name type="scientific">Actinomadura rayongensis</name>
    <dbReference type="NCBI Taxonomy" id="1429076"/>
    <lineage>
        <taxon>Bacteria</taxon>
        <taxon>Bacillati</taxon>
        <taxon>Actinomycetota</taxon>
        <taxon>Actinomycetes</taxon>
        <taxon>Streptosporangiales</taxon>
        <taxon>Thermomonosporaceae</taxon>
        <taxon>Actinomadura</taxon>
    </lineage>
</organism>
<gene>
    <name evidence="2" type="ORF">GQ466_03200</name>
</gene>
<reference evidence="2 3" key="1">
    <citation type="submission" date="2019-12" db="EMBL/GenBank/DDBJ databases">
        <title>Nocardia macrotermitis sp. nov. and Nocardia aurantia sp. nov., isolated from the gut of the fungus growing-termite Macrotermes natalensis.</title>
        <authorList>
            <person name="Christine B."/>
            <person name="Rene B."/>
        </authorList>
    </citation>
    <scope>NUCLEOTIDE SEQUENCE [LARGE SCALE GENOMIC DNA]</scope>
    <source>
        <strain evidence="2 3">DSM 102126</strain>
    </source>
</reference>
<evidence type="ECO:0000313" key="3">
    <source>
        <dbReference type="Proteomes" id="UP000431901"/>
    </source>
</evidence>
<evidence type="ECO:0000313" key="2">
    <source>
        <dbReference type="EMBL" id="MXQ63036.1"/>
    </source>
</evidence>
<accession>A0A6I4W4B6</accession>
<dbReference type="EMBL" id="WUTW01000001">
    <property type="protein sequence ID" value="MXQ63036.1"/>
    <property type="molecule type" value="Genomic_DNA"/>
</dbReference>
<name>A0A6I4W4B6_9ACTN</name>
<dbReference type="Pfam" id="PF01323">
    <property type="entry name" value="DSBA"/>
    <property type="match status" value="1"/>
</dbReference>
<dbReference type="InterPro" id="IPR036249">
    <property type="entry name" value="Thioredoxin-like_sf"/>
</dbReference>
<protein>
    <recommendedName>
        <fullName evidence="1">DSBA-like thioredoxin domain-containing protein</fullName>
    </recommendedName>
</protein>
<keyword evidence="3" id="KW-1185">Reference proteome</keyword>
<dbReference type="PANTHER" id="PTHR13887">
    <property type="entry name" value="GLUTATHIONE S-TRANSFERASE KAPPA"/>
    <property type="match status" value="1"/>
</dbReference>
<dbReference type="AlphaFoldDB" id="A0A6I4W4B6"/>
<dbReference type="OrthoDB" id="9799122at2"/>
<comment type="caution">
    <text evidence="2">The sequence shown here is derived from an EMBL/GenBank/DDBJ whole genome shotgun (WGS) entry which is preliminary data.</text>
</comment>
<sequence>MDVICSWSYVGFTRFRRAADRARAEGRDVTTRFRPFELAPGAPTDGVPLLDAIRFAFGDHGVEATARVIPIAAAEGLVLNYEKGIATGTFDAHRLIAQADAQGLGEDMVERLFRAHFTDGLHVGDPDTLARLAAEVGVVWDGAAGTGELRAALDKVRDEGVRGVPMFAFAGGPTLTGAVGEGDLSAALAA</sequence>
<dbReference type="InterPro" id="IPR001853">
    <property type="entry name" value="DSBA-like_thioredoxin_dom"/>
</dbReference>
<proteinExistence type="predicted"/>
<dbReference type="SUPFAM" id="SSF52833">
    <property type="entry name" value="Thioredoxin-like"/>
    <property type="match status" value="1"/>
</dbReference>
<dbReference type="GO" id="GO:0016491">
    <property type="term" value="F:oxidoreductase activity"/>
    <property type="evidence" value="ECO:0007669"/>
    <property type="project" value="InterPro"/>
</dbReference>
<dbReference type="Proteomes" id="UP000431901">
    <property type="component" value="Unassembled WGS sequence"/>
</dbReference>
<evidence type="ECO:0000259" key="1">
    <source>
        <dbReference type="Pfam" id="PF01323"/>
    </source>
</evidence>
<dbReference type="Gene3D" id="3.40.30.10">
    <property type="entry name" value="Glutaredoxin"/>
    <property type="match status" value="1"/>
</dbReference>
<feature type="domain" description="DSBA-like thioredoxin" evidence="1">
    <location>
        <begin position="2"/>
        <end position="188"/>
    </location>
</feature>